<keyword evidence="1" id="KW-1133">Transmembrane helix</keyword>
<gene>
    <name evidence="2" type="ORF">BDQ12DRAFT_694527</name>
</gene>
<accession>A0A5C3LEH3</accession>
<feature type="transmembrane region" description="Helical" evidence="1">
    <location>
        <begin position="7"/>
        <end position="29"/>
    </location>
</feature>
<dbReference type="AlphaFoldDB" id="A0A5C3LEH3"/>
<proteinExistence type="predicted"/>
<evidence type="ECO:0000313" key="2">
    <source>
        <dbReference type="EMBL" id="TFK31122.1"/>
    </source>
</evidence>
<keyword evidence="1" id="KW-0812">Transmembrane</keyword>
<evidence type="ECO:0000256" key="1">
    <source>
        <dbReference type="SAM" id="Phobius"/>
    </source>
</evidence>
<name>A0A5C3LEH3_9AGAR</name>
<organism evidence="2 3">
    <name type="scientific">Crucibulum laeve</name>
    <dbReference type="NCBI Taxonomy" id="68775"/>
    <lineage>
        <taxon>Eukaryota</taxon>
        <taxon>Fungi</taxon>
        <taxon>Dikarya</taxon>
        <taxon>Basidiomycota</taxon>
        <taxon>Agaricomycotina</taxon>
        <taxon>Agaricomycetes</taxon>
        <taxon>Agaricomycetidae</taxon>
        <taxon>Agaricales</taxon>
        <taxon>Agaricineae</taxon>
        <taxon>Nidulariaceae</taxon>
        <taxon>Crucibulum</taxon>
    </lineage>
</organism>
<sequence>MKVTSALLFPAIALYITVHGVCLVAWMAYFELVDVLRIPVLAYLHNALPASVNWFFVRMD</sequence>
<keyword evidence="3" id="KW-1185">Reference proteome</keyword>
<dbReference type="EMBL" id="ML213897">
    <property type="protein sequence ID" value="TFK31122.1"/>
    <property type="molecule type" value="Genomic_DNA"/>
</dbReference>
<protein>
    <submittedName>
        <fullName evidence="2">Uncharacterized protein</fullName>
    </submittedName>
</protein>
<keyword evidence="1" id="KW-0472">Membrane</keyword>
<reference evidence="2 3" key="1">
    <citation type="journal article" date="2019" name="Nat. Ecol. Evol.">
        <title>Megaphylogeny resolves global patterns of mushroom evolution.</title>
        <authorList>
            <person name="Varga T."/>
            <person name="Krizsan K."/>
            <person name="Foldi C."/>
            <person name="Dima B."/>
            <person name="Sanchez-Garcia M."/>
            <person name="Sanchez-Ramirez S."/>
            <person name="Szollosi G.J."/>
            <person name="Szarkandi J.G."/>
            <person name="Papp V."/>
            <person name="Albert L."/>
            <person name="Andreopoulos W."/>
            <person name="Angelini C."/>
            <person name="Antonin V."/>
            <person name="Barry K.W."/>
            <person name="Bougher N.L."/>
            <person name="Buchanan P."/>
            <person name="Buyck B."/>
            <person name="Bense V."/>
            <person name="Catcheside P."/>
            <person name="Chovatia M."/>
            <person name="Cooper J."/>
            <person name="Damon W."/>
            <person name="Desjardin D."/>
            <person name="Finy P."/>
            <person name="Geml J."/>
            <person name="Haridas S."/>
            <person name="Hughes K."/>
            <person name="Justo A."/>
            <person name="Karasinski D."/>
            <person name="Kautmanova I."/>
            <person name="Kiss B."/>
            <person name="Kocsube S."/>
            <person name="Kotiranta H."/>
            <person name="LaButti K.M."/>
            <person name="Lechner B.E."/>
            <person name="Liimatainen K."/>
            <person name="Lipzen A."/>
            <person name="Lukacs Z."/>
            <person name="Mihaltcheva S."/>
            <person name="Morgado L.N."/>
            <person name="Niskanen T."/>
            <person name="Noordeloos M.E."/>
            <person name="Ohm R.A."/>
            <person name="Ortiz-Santana B."/>
            <person name="Ovrebo C."/>
            <person name="Racz N."/>
            <person name="Riley R."/>
            <person name="Savchenko A."/>
            <person name="Shiryaev A."/>
            <person name="Soop K."/>
            <person name="Spirin V."/>
            <person name="Szebenyi C."/>
            <person name="Tomsovsky M."/>
            <person name="Tulloss R.E."/>
            <person name="Uehling J."/>
            <person name="Grigoriev I.V."/>
            <person name="Vagvolgyi C."/>
            <person name="Papp T."/>
            <person name="Martin F.M."/>
            <person name="Miettinen O."/>
            <person name="Hibbett D.S."/>
            <person name="Nagy L.G."/>
        </authorList>
    </citation>
    <scope>NUCLEOTIDE SEQUENCE [LARGE SCALE GENOMIC DNA]</scope>
    <source>
        <strain evidence="2 3">CBS 166.37</strain>
    </source>
</reference>
<evidence type="ECO:0000313" key="3">
    <source>
        <dbReference type="Proteomes" id="UP000308652"/>
    </source>
</evidence>
<dbReference type="Proteomes" id="UP000308652">
    <property type="component" value="Unassembled WGS sequence"/>
</dbReference>
<feature type="transmembrane region" description="Helical" evidence="1">
    <location>
        <begin position="35"/>
        <end position="57"/>
    </location>
</feature>